<dbReference type="Proteomes" id="UP000320791">
    <property type="component" value="Unassembled WGS sequence"/>
</dbReference>
<proteinExistence type="inferred from homology"/>
<dbReference type="RefSeq" id="WP_146324492.1">
    <property type="nucleotide sequence ID" value="NZ_BAABLR010000071.1"/>
</dbReference>
<dbReference type="PROSITE" id="PS50928">
    <property type="entry name" value="ABC_TM1"/>
    <property type="match status" value="1"/>
</dbReference>
<dbReference type="GO" id="GO:0005886">
    <property type="term" value="C:plasma membrane"/>
    <property type="evidence" value="ECO:0007669"/>
    <property type="project" value="UniProtKB-SubCell"/>
</dbReference>
<feature type="transmembrane region" description="Helical" evidence="7">
    <location>
        <begin position="284"/>
        <end position="303"/>
    </location>
</feature>
<evidence type="ECO:0000256" key="5">
    <source>
        <dbReference type="ARBA" id="ARBA00022989"/>
    </source>
</evidence>
<evidence type="ECO:0000259" key="8">
    <source>
        <dbReference type="PROSITE" id="PS50928"/>
    </source>
</evidence>
<evidence type="ECO:0000313" key="10">
    <source>
        <dbReference type="Proteomes" id="UP000320791"/>
    </source>
</evidence>
<evidence type="ECO:0000256" key="6">
    <source>
        <dbReference type="ARBA" id="ARBA00023136"/>
    </source>
</evidence>
<gene>
    <name evidence="9" type="ORF">FRX94_07390</name>
</gene>
<dbReference type="InterPro" id="IPR000515">
    <property type="entry name" value="MetI-like"/>
</dbReference>
<dbReference type="SUPFAM" id="SSF161098">
    <property type="entry name" value="MetI-like"/>
    <property type="match status" value="1"/>
</dbReference>
<name>A0A5C5UFY2_9CORY</name>
<dbReference type="CDD" id="cd06261">
    <property type="entry name" value="TM_PBP2"/>
    <property type="match status" value="1"/>
</dbReference>
<reference evidence="9 10" key="1">
    <citation type="submission" date="2019-08" db="EMBL/GenBank/DDBJ databases">
        <authorList>
            <person name="Lei W."/>
        </authorList>
    </citation>
    <scope>NUCLEOTIDE SEQUENCE [LARGE SCALE GENOMIC DNA]</scope>
    <source>
        <strain evidence="9 10">CCUG 58627</strain>
    </source>
</reference>
<keyword evidence="3" id="KW-1003">Cell membrane</keyword>
<protein>
    <submittedName>
        <fullName evidence="9">ABC transporter permease</fullName>
    </submittedName>
</protein>
<accession>A0A5C5UFY2</accession>
<evidence type="ECO:0000256" key="3">
    <source>
        <dbReference type="ARBA" id="ARBA00022475"/>
    </source>
</evidence>
<evidence type="ECO:0000256" key="4">
    <source>
        <dbReference type="ARBA" id="ARBA00022692"/>
    </source>
</evidence>
<feature type="transmembrane region" description="Helical" evidence="7">
    <location>
        <begin position="102"/>
        <end position="123"/>
    </location>
</feature>
<feature type="transmembrane region" description="Helical" evidence="7">
    <location>
        <begin position="234"/>
        <end position="254"/>
    </location>
</feature>
<dbReference type="InterPro" id="IPR045621">
    <property type="entry name" value="BPD_transp_1_N"/>
</dbReference>
<sequence length="314" mass="32111">MRPTALATMLRAILRLAVTLLIAAVFVFLVMDALPGDVATQSLGPTSPEALASLRAELGLDRPVWERLGQWLFGLATGDLGTLALSGKPLASLAAPAVRNTLLLAAVTAPIVLLVGVGGGVYAGSRPGSRRDRGWSMAAQTVIAVPDFAVATLLVVILAAKFRLVPQVSLVAPGRSPLDSPNILVIPALSLGLAAGAWLLRMVRSVVADAAELPHVQAATGAGVHPARVVIAHILPVVAAPIAQLIVAVVPYLLSGAVVVESVVGYPGIGGLLTGLVGQRETTAVASLTVALAAVTLVLFALADTQRKRLVVTK</sequence>
<keyword evidence="10" id="KW-1185">Reference proteome</keyword>
<dbReference type="GO" id="GO:0055085">
    <property type="term" value="P:transmembrane transport"/>
    <property type="evidence" value="ECO:0007669"/>
    <property type="project" value="InterPro"/>
</dbReference>
<comment type="subcellular location">
    <subcellularLocation>
        <location evidence="1 7">Cell membrane</location>
        <topology evidence="1 7">Multi-pass membrane protein</topology>
    </subcellularLocation>
</comment>
<dbReference type="EMBL" id="VOHM01000014">
    <property type="protein sequence ID" value="TWT24956.1"/>
    <property type="molecule type" value="Genomic_DNA"/>
</dbReference>
<feature type="domain" description="ABC transmembrane type-1" evidence="8">
    <location>
        <begin position="98"/>
        <end position="303"/>
    </location>
</feature>
<evidence type="ECO:0000256" key="1">
    <source>
        <dbReference type="ARBA" id="ARBA00004651"/>
    </source>
</evidence>
<feature type="transmembrane region" description="Helical" evidence="7">
    <location>
        <begin position="12"/>
        <end position="31"/>
    </location>
</feature>
<evidence type="ECO:0000313" key="9">
    <source>
        <dbReference type="EMBL" id="TWT24956.1"/>
    </source>
</evidence>
<evidence type="ECO:0000256" key="2">
    <source>
        <dbReference type="ARBA" id="ARBA00022448"/>
    </source>
</evidence>
<feature type="transmembrane region" description="Helical" evidence="7">
    <location>
        <begin position="180"/>
        <end position="200"/>
    </location>
</feature>
<feature type="transmembrane region" description="Helical" evidence="7">
    <location>
        <begin position="135"/>
        <end position="160"/>
    </location>
</feature>
<dbReference type="AlphaFoldDB" id="A0A5C5UFY2"/>
<dbReference type="Pfam" id="PF19300">
    <property type="entry name" value="BPD_transp_1_N"/>
    <property type="match status" value="1"/>
</dbReference>
<keyword evidence="6 7" id="KW-0472">Membrane</keyword>
<evidence type="ECO:0000256" key="7">
    <source>
        <dbReference type="RuleBase" id="RU363032"/>
    </source>
</evidence>
<organism evidence="9 10">
    <name type="scientific">Corynebacterium canis</name>
    <dbReference type="NCBI Taxonomy" id="679663"/>
    <lineage>
        <taxon>Bacteria</taxon>
        <taxon>Bacillati</taxon>
        <taxon>Actinomycetota</taxon>
        <taxon>Actinomycetes</taxon>
        <taxon>Mycobacteriales</taxon>
        <taxon>Corynebacteriaceae</taxon>
        <taxon>Corynebacterium</taxon>
    </lineage>
</organism>
<keyword evidence="4 7" id="KW-0812">Transmembrane</keyword>
<dbReference type="InterPro" id="IPR035906">
    <property type="entry name" value="MetI-like_sf"/>
</dbReference>
<comment type="caution">
    <text evidence="9">The sequence shown here is derived from an EMBL/GenBank/DDBJ whole genome shotgun (WGS) entry which is preliminary data.</text>
</comment>
<dbReference type="Pfam" id="PF00528">
    <property type="entry name" value="BPD_transp_1"/>
    <property type="match status" value="1"/>
</dbReference>
<dbReference type="PANTHER" id="PTHR43163:SF3">
    <property type="entry name" value="PEPTIDE ABC TRANSPORTER PERMEASE PROTEIN"/>
    <property type="match status" value="1"/>
</dbReference>
<keyword evidence="5 7" id="KW-1133">Transmembrane helix</keyword>
<keyword evidence="2 7" id="KW-0813">Transport</keyword>
<dbReference type="PANTHER" id="PTHR43163">
    <property type="entry name" value="DIPEPTIDE TRANSPORT SYSTEM PERMEASE PROTEIN DPPB-RELATED"/>
    <property type="match status" value="1"/>
</dbReference>
<comment type="similarity">
    <text evidence="7">Belongs to the binding-protein-dependent transport system permease family.</text>
</comment>
<dbReference type="OrthoDB" id="9778910at2"/>